<dbReference type="FunFam" id="3.30.70.270:FF:000001">
    <property type="entry name" value="Diguanylate cyclase domain protein"/>
    <property type="match status" value="1"/>
</dbReference>
<accession>A0A6M4J089</accession>
<dbReference type="Gene3D" id="3.30.70.270">
    <property type="match status" value="1"/>
</dbReference>
<dbReference type="NCBIfam" id="TIGR00229">
    <property type="entry name" value="sensory_box"/>
    <property type="match status" value="1"/>
</dbReference>
<evidence type="ECO:0000259" key="3">
    <source>
        <dbReference type="PROSITE" id="PS50887"/>
    </source>
</evidence>
<feature type="domain" description="GGDEF" evidence="3">
    <location>
        <begin position="179"/>
        <end position="314"/>
    </location>
</feature>
<keyword evidence="5" id="KW-1185">Reference proteome</keyword>
<feature type="domain" description="PAS" evidence="1">
    <location>
        <begin position="20"/>
        <end position="95"/>
    </location>
</feature>
<dbReference type="KEGG" id="ggr:HKW67_21305"/>
<dbReference type="AlphaFoldDB" id="A0A6M4J089"/>
<dbReference type="EMBL" id="CP053085">
    <property type="protein sequence ID" value="QJR37881.1"/>
    <property type="molecule type" value="Genomic_DNA"/>
</dbReference>
<dbReference type="InterPro" id="IPR000160">
    <property type="entry name" value="GGDEF_dom"/>
</dbReference>
<dbReference type="CDD" id="cd01949">
    <property type="entry name" value="GGDEF"/>
    <property type="match status" value="1"/>
</dbReference>
<dbReference type="PANTHER" id="PTHR46663:SF3">
    <property type="entry name" value="SLL0267 PROTEIN"/>
    <property type="match status" value="1"/>
</dbReference>
<dbReference type="Gene3D" id="3.30.450.20">
    <property type="entry name" value="PAS domain"/>
    <property type="match status" value="1"/>
</dbReference>
<sequence length="317" mass="33756">MADRDGTTPALVNTSRDDATLRILGEAVASAYDAVMITDARLDLPGPRIVFVNAAFERMTGWSAAELTTLTPRILQGPETDRTTLQRLRANLSAGEPFQGSTVNYRRDGSPFIMEWSINAVTDDDGAPRYFVAVQRDITAFRRRLAEAEEGARTDALTGLANRRAYDARLSAMLAQPDLVLGLLAMDIDRFKSVNDTYGHGAGDAVLVEVSRRMASIAASTPGALLARTGGEEFSMLMPVTSADSAAAIGERIRATVAAQPIVIDTGELDITISVGAATADPSMLAADRLSHAADRALYRAKEGGRDRVELAGVGDA</sequence>
<dbReference type="SMART" id="SM00086">
    <property type="entry name" value="PAC"/>
    <property type="match status" value="1"/>
</dbReference>
<feature type="domain" description="PAC" evidence="2">
    <location>
        <begin position="96"/>
        <end position="150"/>
    </location>
</feature>
<dbReference type="SMART" id="SM00267">
    <property type="entry name" value="GGDEF"/>
    <property type="match status" value="1"/>
</dbReference>
<dbReference type="SUPFAM" id="SSF55073">
    <property type="entry name" value="Nucleotide cyclase"/>
    <property type="match status" value="1"/>
</dbReference>
<dbReference type="InterPro" id="IPR029787">
    <property type="entry name" value="Nucleotide_cyclase"/>
</dbReference>
<dbReference type="CDD" id="cd00130">
    <property type="entry name" value="PAS"/>
    <property type="match status" value="1"/>
</dbReference>
<name>A0A6M4J089_9BACT</name>
<dbReference type="PROSITE" id="PS50113">
    <property type="entry name" value="PAC"/>
    <property type="match status" value="1"/>
</dbReference>
<dbReference type="Pfam" id="PF00990">
    <property type="entry name" value="GGDEF"/>
    <property type="match status" value="1"/>
</dbReference>
<protein>
    <submittedName>
        <fullName evidence="4">Diguanylate cyclase</fullName>
    </submittedName>
</protein>
<dbReference type="Proteomes" id="UP000500938">
    <property type="component" value="Chromosome"/>
</dbReference>
<reference evidence="4 5" key="1">
    <citation type="submission" date="2020-05" db="EMBL/GenBank/DDBJ databases">
        <title>Complete genome sequence of Gemmatimonas greenlandica TET16.</title>
        <authorList>
            <person name="Zeng Y."/>
        </authorList>
    </citation>
    <scope>NUCLEOTIDE SEQUENCE [LARGE SCALE GENOMIC DNA]</scope>
    <source>
        <strain evidence="4 5">TET16</strain>
    </source>
</reference>
<dbReference type="InterPro" id="IPR000700">
    <property type="entry name" value="PAS-assoc_C"/>
</dbReference>
<dbReference type="Pfam" id="PF00989">
    <property type="entry name" value="PAS"/>
    <property type="match status" value="1"/>
</dbReference>
<dbReference type="InterPro" id="IPR035965">
    <property type="entry name" value="PAS-like_dom_sf"/>
</dbReference>
<dbReference type="PROSITE" id="PS50887">
    <property type="entry name" value="GGDEF"/>
    <property type="match status" value="1"/>
</dbReference>
<dbReference type="NCBIfam" id="TIGR00254">
    <property type="entry name" value="GGDEF"/>
    <property type="match status" value="1"/>
</dbReference>
<organism evidence="4 5">
    <name type="scientific">Gemmatimonas groenlandica</name>
    <dbReference type="NCBI Taxonomy" id="2732249"/>
    <lineage>
        <taxon>Bacteria</taxon>
        <taxon>Pseudomonadati</taxon>
        <taxon>Gemmatimonadota</taxon>
        <taxon>Gemmatimonadia</taxon>
        <taxon>Gemmatimonadales</taxon>
        <taxon>Gemmatimonadaceae</taxon>
        <taxon>Gemmatimonas</taxon>
    </lineage>
</organism>
<dbReference type="GO" id="GO:0006355">
    <property type="term" value="P:regulation of DNA-templated transcription"/>
    <property type="evidence" value="ECO:0007669"/>
    <property type="project" value="InterPro"/>
</dbReference>
<evidence type="ECO:0000259" key="1">
    <source>
        <dbReference type="PROSITE" id="PS50112"/>
    </source>
</evidence>
<proteinExistence type="predicted"/>
<dbReference type="InterPro" id="IPR013767">
    <property type="entry name" value="PAS_fold"/>
</dbReference>
<dbReference type="RefSeq" id="WP_171227317.1">
    <property type="nucleotide sequence ID" value="NZ_CP053085.1"/>
</dbReference>
<dbReference type="InterPro" id="IPR000014">
    <property type="entry name" value="PAS"/>
</dbReference>
<dbReference type="PROSITE" id="PS50112">
    <property type="entry name" value="PAS"/>
    <property type="match status" value="1"/>
</dbReference>
<dbReference type="InterPro" id="IPR001610">
    <property type="entry name" value="PAC"/>
</dbReference>
<evidence type="ECO:0000259" key="2">
    <source>
        <dbReference type="PROSITE" id="PS50113"/>
    </source>
</evidence>
<dbReference type="InterPro" id="IPR043128">
    <property type="entry name" value="Rev_trsase/Diguanyl_cyclase"/>
</dbReference>
<dbReference type="SUPFAM" id="SSF55785">
    <property type="entry name" value="PYP-like sensor domain (PAS domain)"/>
    <property type="match status" value="1"/>
</dbReference>
<dbReference type="GO" id="GO:0003824">
    <property type="term" value="F:catalytic activity"/>
    <property type="evidence" value="ECO:0007669"/>
    <property type="project" value="UniProtKB-ARBA"/>
</dbReference>
<dbReference type="InterPro" id="IPR052163">
    <property type="entry name" value="DGC-Regulatory_Protein"/>
</dbReference>
<dbReference type="PANTHER" id="PTHR46663">
    <property type="entry name" value="DIGUANYLATE CYCLASE DGCT-RELATED"/>
    <property type="match status" value="1"/>
</dbReference>
<evidence type="ECO:0000313" key="5">
    <source>
        <dbReference type="Proteomes" id="UP000500938"/>
    </source>
</evidence>
<evidence type="ECO:0000313" key="4">
    <source>
        <dbReference type="EMBL" id="QJR37881.1"/>
    </source>
</evidence>
<gene>
    <name evidence="4" type="ORF">HKW67_21305</name>
</gene>